<proteinExistence type="inferred from homology"/>
<evidence type="ECO:0000256" key="9">
    <source>
        <dbReference type="ARBA" id="ARBA00023015"/>
    </source>
</evidence>
<feature type="region of interest" description="Disordered" evidence="14">
    <location>
        <begin position="394"/>
        <end position="416"/>
    </location>
</feature>
<feature type="compositionally biased region" description="Polar residues" evidence="14">
    <location>
        <begin position="780"/>
        <end position="796"/>
    </location>
</feature>
<dbReference type="InterPro" id="IPR019775">
    <property type="entry name" value="WD40_repeat_CS"/>
</dbReference>
<dbReference type="PROSITE" id="PS00678">
    <property type="entry name" value="WD_REPEATS_1"/>
    <property type="match status" value="1"/>
</dbReference>
<evidence type="ECO:0000256" key="12">
    <source>
        <dbReference type="PROSITE-ProRule" id="PRU00221"/>
    </source>
</evidence>
<dbReference type="FunFam" id="2.130.10.10:FF:000732">
    <property type="entry name" value="EARP-interacting protein homolog"/>
    <property type="match status" value="1"/>
</dbReference>
<feature type="repeat" description="WD" evidence="12">
    <location>
        <begin position="217"/>
        <end position="259"/>
    </location>
</feature>
<dbReference type="PANTHER" id="PTHR10816:SF15">
    <property type="entry name" value="MYELIN TRANSCRIPTION FACTOR 1-LIKE PROTEIN"/>
    <property type="match status" value="1"/>
</dbReference>
<feature type="domain" description="EIPR1-like beta-propeller" evidence="15">
    <location>
        <begin position="6"/>
        <end position="292"/>
    </location>
</feature>
<feature type="compositionally biased region" description="Acidic residues" evidence="14">
    <location>
        <begin position="514"/>
        <end position="523"/>
    </location>
</feature>
<dbReference type="InterPro" id="IPR002515">
    <property type="entry name" value="Znf_C2H2C"/>
</dbReference>
<keyword evidence="5" id="KW-0479">Metal-binding</keyword>
<dbReference type="InterPro" id="IPR059104">
    <property type="entry name" value="Beta-prop_EIPR1-like"/>
</dbReference>
<dbReference type="GO" id="GO:0008270">
    <property type="term" value="F:zinc ion binding"/>
    <property type="evidence" value="ECO:0007669"/>
    <property type="project" value="UniProtKB-KW"/>
</dbReference>
<dbReference type="Pfam" id="PF23609">
    <property type="entry name" value="Beta-prop_EIPR1"/>
    <property type="match status" value="1"/>
</dbReference>
<dbReference type="Proteomes" id="UP000005408">
    <property type="component" value="Unassembled WGS sequence"/>
</dbReference>
<accession>A0A8W8LU11</accession>
<keyword evidence="7" id="KW-0863">Zinc-finger</keyword>
<evidence type="ECO:0000256" key="2">
    <source>
        <dbReference type="ARBA" id="ARBA00005672"/>
    </source>
</evidence>
<dbReference type="InterPro" id="IPR036060">
    <property type="entry name" value="Znf_C2H2C_sf"/>
</dbReference>
<dbReference type="GO" id="GO:0000978">
    <property type="term" value="F:RNA polymerase II cis-regulatory region sequence-specific DNA binding"/>
    <property type="evidence" value="ECO:0007669"/>
    <property type="project" value="TreeGrafter"/>
</dbReference>
<evidence type="ECO:0000256" key="3">
    <source>
        <dbReference type="ARBA" id="ARBA00010194"/>
    </source>
</evidence>
<feature type="region of interest" description="Disordered" evidence="14">
    <location>
        <begin position="762"/>
        <end position="796"/>
    </location>
</feature>
<dbReference type="InterPro" id="IPR001680">
    <property type="entry name" value="WD40_rpt"/>
</dbReference>
<dbReference type="Gene3D" id="4.10.320.30">
    <property type="match status" value="6"/>
</dbReference>
<dbReference type="SUPFAM" id="SSF103637">
    <property type="entry name" value="CCHHC domain"/>
    <property type="match status" value="6"/>
</dbReference>
<name>A0A8W8LU11_MAGGI</name>
<feature type="region of interest" description="Disordered" evidence="14">
    <location>
        <begin position="495"/>
        <end position="555"/>
    </location>
</feature>
<evidence type="ECO:0000256" key="4">
    <source>
        <dbReference type="ARBA" id="ARBA00022574"/>
    </source>
</evidence>
<dbReference type="GO" id="GO:0007399">
    <property type="term" value="P:nervous system development"/>
    <property type="evidence" value="ECO:0007669"/>
    <property type="project" value="UniProtKB-KW"/>
</dbReference>
<evidence type="ECO:0000256" key="5">
    <source>
        <dbReference type="ARBA" id="ARBA00022723"/>
    </source>
</evidence>
<evidence type="ECO:0000256" key="11">
    <source>
        <dbReference type="ARBA" id="ARBA00023242"/>
    </source>
</evidence>
<keyword evidence="11" id="KW-0539">Nucleus</keyword>
<dbReference type="AlphaFoldDB" id="A0A8W8LU11"/>
<sequence>MEDEAPVIYGLEFQARTISAQTAETEQIRFLVGTQSLRSENQVHHIDFDDESNVLNKNIFLHRDGEIWNLTASTVDKNLLTTCYNKTSESKAEMKASIWRIPCDFDSSDDSSHSSLELVCHLDNADYGDMKSVLWHPTGDTTTLVGLTDSHIITWDFDASSSVAKVKDSTGLESKGQPKFTCVRWNPHHNCTQVATANDSCIRGWDLRSMQQIYHIENAHGQLVRDIDFNPNKQYYLVSCGDDCKIKFWDTRNTSEPLKVLSEHSHWVWSVKYNHFHDQLLLSSSSDSRVILHSVVSLSSEPYGHLAENEEDSDEDTEEKSLEPLKDGVIATYEEHEDSVYASCWSTADPWVFASLSYDVGKINYRINFHFGRMTAPCEILEYELHLTLEQIKEEPVDNTDSTQENTTDEKTGTSSNIQTDVNMTQITGIEEQVGGQKRKIENDTVDGTPAKILKVEDSGSQKNEEVDNKAEIKIKTEDDETCVYSVVLKNADAEGAGSDTGANQDTEVKVEVKDEEEEDDDFQVVAEWKTSDGGQEEEEPSSDSQKSDENLANADMKCPTPGCDGSGHITGLYSHHRSLSGCPKKSTVPPEILAMHENLARCPTPGCTGRGHVNANRTTHRSLSGCPIAAMGKLVQTTQQTAKKSGLHLVLLPKDDDPSKAVLAACNEKELIRLAAQKCSTSTGNDSDRVLRPMILTKQLELGTDLSSLVSQQTPRSNLAKELEKYNQLDTASVTVLKKEEREPASQLVAAAPVVKVPKREPVRPSILRRPGAKKADSKPSTPDEGSSSVSNLLNRKGSKQLSFTRFGDLSAESSRDSEDVESVSSDTDGKNSSNCPYPGCDGSGHVTGNYSSHRSLSGCPMADRATVQANQVEMKCPTPGCDGSGHVTGNYASHRSLSGCPRAAKLKRVIGRESGMEEETLRCPIPGCDGTGHVTGKYLSHRSASGCPLANKHKIQRQLLASLDGQDPDLAKSLKLDGVVCPTPGCDGSGHSNGSFLSHRSLSGCPRATSAMKKAKLSPAELTNIHFKLQNGEDLENDEELQQIDNDIQELKTQNTDLESEMIKMRSEVSSLENHVLQQEKENNETEEQNKRLEDYLSVLKKESIALLGKLNIPHFNPALVTDENLEACIKQIQNLCSSPSDSGGGTNYYNAVSIGASEIQVA</sequence>
<evidence type="ECO:0000256" key="7">
    <source>
        <dbReference type="ARBA" id="ARBA00022771"/>
    </source>
</evidence>
<reference evidence="16" key="1">
    <citation type="submission" date="2022-08" db="UniProtKB">
        <authorList>
            <consortium name="EnsemblMetazoa"/>
        </authorList>
    </citation>
    <scope>IDENTIFICATION</scope>
    <source>
        <strain evidence="16">05x7-T-G4-1.051#20</strain>
    </source>
</reference>
<dbReference type="PROSITE" id="PS51802">
    <property type="entry name" value="ZF_CCHHC"/>
    <property type="match status" value="6"/>
</dbReference>
<dbReference type="PANTHER" id="PTHR10816">
    <property type="entry name" value="MYELIN TRANSCRIPTION FACTOR 1-RELATED"/>
    <property type="match status" value="1"/>
</dbReference>
<keyword evidence="8" id="KW-0862">Zinc</keyword>
<evidence type="ECO:0000259" key="15">
    <source>
        <dbReference type="Pfam" id="PF23609"/>
    </source>
</evidence>
<dbReference type="EnsemblMetazoa" id="G3005.4">
    <property type="protein sequence ID" value="G3005.4:cds"/>
    <property type="gene ID" value="G3005"/>
</dbReference>
<keyword evidence="6" id="KW-0677">Repeat</keyword>
<dbReference type="SUPFAM" id="SSF50978">
    <property type="entry name" value="WD40 repeat-like"/>
    <property type="match status" value="1"/>
</dbReference>
<dbReference type="FunFam" id="4.10.320.30:FF:000001">
    <property type="entry name" value="Myelin transcription factor 1-like, a"/>
    <property type="match status" value="6"/>
</dbReference>
<dbReference type="SMART" id="SM00320">
    <property type="entry name" value="WD40"/>
    <property type="match status" value="5"/>
</dbReference>
<dbReference type="Gene3D" id="2.130.10.10">
    <property type="entry name" value="YVTN repeat-like/Quinoprotein amine dehydrogenase"/>
    <property type="match status" value="1"/>
</dbReference>
<keyword evidence="10" id="KW-0804">Transcription</keyword>
<feature type="region of interest" description="Disordered" evidence="14">
    <location>
        <begin position="811"/>
        <end position="836"/>
    </location>
</feature>
<comment type="subcellular location">
    <subcellularLocation>
        <location evidence="1">Nucleus</location>
    </subcellularLocation>
</comment>
<keyword evidence="9" id="KW-0805">Transcription regulation</keyword>
<dbReference type="InterPro" id="IPR036322">
    <property type="entry name" value="WD40_repeat_dom_sf"/>
</dbReference>
<evidence type="ECO:0000313" key="16">
    <source>
        <dbReference type="EnsemblMetazoa" id="G3005.4:cds"/>
    </source>
</evidence>
<dbReference type="PROSITE" id="PS50294">
    <property type="entry name" value="WD_REPEATS_REGION"/>
    <property type="match status" value="1"/>
</dbReference>
<evidence type="ECO:0000256" key="13">
    <source>
        <dbReference type="SAM" id="Coils"/>
    </source>
</evidence>
<dbReference type="PROSITE" id="PS50082">
    <property type="entry name" value="WD_REPEATS_2"/>
    <property type="match status" value="1"/>
</dbReference>
<dbReference type="GO" id="GO:0005634">
    <property type="term" value="C:nucleus"/>
    <property type="evidence" value="ECO:0007669"/>
    <property type="project" value="UniProtKB-SubCell"/>
</dbReference>
<keyword evidence="4 12" id="KW-0853">WD repeat</keyword>
<feature type="coiled-coil region" evidence="13">
    <location>
        <begin position="1043"/>
        <end position="1105"/>
    </location>
</feature>
<evidence type="ECO:0000256" key="6">
    <source>
        <dbReference type="ARBA" id="ARBA00022737"/>
    </source>
</evidence>
<keyword evidence="13" id="KW-0175">Coiled coil</keyword>
<evidence type="ECO:0000313" key="17">
    <source>
        <dbReference type="Proteomes" id="UP000005408"/>
    </source>
</evidence>
<dbReference type="InterPro" id="IPR015943">
    <property type="entry name" value="WD40/YVTN_repeat-like_dom_sf"/>
</dbReference>
<dbReference type="Pfam" id="PF01530">
    <property type="entry name" value="zf-C2HC"/>
    <property type="match status" value="6"/>
</dbReference>
<dbReference type="GO" id="GO:0000981">
    <property type="term" value="F:DNA-binding transcription factor activity, RNA polymerase II-specific"/>
    <property type="evidence" value="ECO:0007669"/>
    <property type="project" value="TreeGrafter"/>
</dbReference>
<comment type="similarity">
    <text evidence="2">Belongs to the WD repeat EIPR1 family.</text>
</comment>
<keyword evidence="17" id="KW-1185">Reference proteome</keyword>
<evidence type="ECO:0000256" key="10">
    <source>
        <dbReference type="ARBA" id="ARBA00023163"/>
    </source>
</evidence>
<evidence type="ECO:0000256" key="8">
    <source>
        <dbReference type="ARBA" id="ARBA00022833"/>
    </source>
</evidence>
<evidence type="ECO:0000256" key="14">
    <source>
        <dbReference type="SAM" id="MobiDB-lite"/>
    </source>
</evidence>
<evidence type="ECO:0000256" key="1">
    <source>
        <dbReference type="ARBA" id="ARBA00004123"/>
    </source>
</evidence>
<organism evidence="16 17">
    <name type="scientific">Magallana gigas</name>
    <name type="common">Pacific oyster</name>
    <name type="synonym">Crassostrea gigas</name>
    <dbReference type="NCBI Taxonomy" id="29159"/>
    <lineage>
        <taxon>Eukaryota</taxon>
        <taxon>Metazoa</taxon>
        <taxon>Spiralia</taxon>
        <taxon>Lophotrochozoa</taxon>
        <taxon>Mollusca</taxon>
        <taxon>Bivalvia</taxon>
        <taxon>Autobranchia</taxon>
        <taxon>Pteriomorphia</taxon>
        <taxon>Ostreida</taxon>
        <taxon>Ostreoidea</taxon>
        <taxon>Ostreidae</taxon>
        <taxon>Magallana</taxon>
    </lineage>
</organism>
<comment type="similarity">
    <text evidence="3">Belongs to the MYT1 family.</text>
</comment>
<protein>
    <recommendedName>
        <fullName evidence="15">EIPR1-like beta-propeller domain-containing protein</fullName>
    </recommendedName>
</protein>